<dbReference type="AlphaFoldDB" id="A0A2J6Q988"/>
<dbReference type="InterPro" id="IPR036291">
    <property type="entry name" value="NAD(P)-bd_dom_sf"/>
</dbReference>
<evidence type="ECO:0000256" key="2">
    <source>
        <dbReference type="ARBA" id="ARBA00022857"/>
    </source>
</evidence>
<dbReference type="Proteomes" id="UP000235672">
    <property type="component" value="Unassembled WGS sequence"/>
</dbReference>
<evidence type="ECO:0000313" key="5">
    <source>
        <dbReference type="Proteomes" id="UP000235672"/>
    </source>
</evidence>
<protein>
    <submittedName>
        <fullName evidence="4">NAD(P)-binding protein</fullName>
    </submittedName>
</protein>
<sequence>MTQWDFSSTGAEVVDVFQDRTKGKTILLTGSSPNSIGAETALSLASASPATLILTGRSKSKLEPLLSSICSISPSTKVHFVPLDLSSQNSVREAVREVKKVVSKIDILIHSAGIMVTPFEKIGGWGKDGNEGVESQFATNYLGSFLLVNLLLPEILKDGGGRVVLVSSSAHRMGGVRFGDVNFKDGKEYNEWEAYAQSKAALILFTHSLARKLGDKGLYAYSLHPGSIKSNLQSNMFAKPGLLEEGLHRAREAEKKEGREWKRDPQKSLQQGCSTSLVAALDPELKGKNGEYLVDGDVSEFPPPEWAVSQENQEKLWEETEVLVGEHFKW</sequence>
<gene>
    <name evidence="4" type="ORF">NA56DRAFT_623469</name>
</gene>
<dbReference type="EMBL" id="KZ613476">
    <property type="protein sequence ID" value="PMD22814.1"/>
    <property type="molecule type" value="Genomic_DNA"/>
</dbReference>
<dbReference type="STRING" id="1745343.A0A2J6Q988"/>
<evidence type="ECO:0000256" key="3">
    <source>
        <dbReference type="ARBA" id="ARBA00023002"/>
    </source>
</evidence>
<name>A0A2J6Q988_9HELO</name>
<comment type="similarity">
    <text evidence="1">Belongs to the short-chain dehydrogenases/reductases (SDR) family.</text>
</comment>
<organism evidence="4 5">
    <name type="scientific">Hyaloscypha hepaticicola</name>
    <dbReference type="NCBI Taxonomy" id="2082293"/>
    <lineage>
        <taxon>Eukaryota</taxon>
        <taxon>Fungi</taxon>
        <taxon>Dikarya</taxon>
        <taxon>Ascomycota</taxon>
        <taxon>Pezizomycotina</taxon>
        <taxon>Leotiomycetes</taxon>
        <taxon>Helotiales</taxon>
        <taxon>Hyaloscyphaceae</taxon>
        <taxon>Hyaloscypha</taxon>
    </lineage>
</organism>
<keyword evidence="5" id="KW-1185">Reference proteome</keyword>
<dbReference type="PANTHER" id="PTHR24320:SF283">
    <property type="entry name" value="RETINOL DEHYDROGENASE 11"/>
    <property type="match status" value="1"/>
</dbReference>
<keyword evidence="3" id="KW-0560">Oxidoreductase</keyword>
<evidence type="ECO:0000313" key="4">
    <source>
        <dbReference type="EMBL" id="PMD22814.1"/>
    </source>
</evidence>
<dbReference type="PRINTS" id="PR00081">
    <property type="entry name" value="GDHRDH"/>
</dbReference>
<keyword evidence="2" id="KW-0521">NADP</keyword>
<dbReference type="InterPro" id="IPR002347">
    <property type="entry name" value="SDR_fam"/>
</dbReference>
<dbReference type="Pfam" id="PF13561">
    <property type="entry name" value="adh_short_C2"/>
    <property type="match status" value="1"/>
</dbReference>
<reference evidence="4 5" key="1">
    <citation type="submission" date="2016-05" db="EMBL/GenBank/DDBJ databases">
        <title>A degradative enzymes factory behind the ericoid mycorrhizal symbiosis.</title>
        <authorList>
            <consortium name="DOE Joint Genome Institute"/>
            <person name="Martino E."/>
            <person name="Morin E."/>
            <person name="Grelet G."/>
            <person name="Kuo A."/>
            <person name="Kohler A."/>
            <person name="Daghino S."/>
            <person name="Barry K."/>
            <person name="Choi C."/>
            <person name="Cichocki N."/>
            <person name="Clum A."/>
            <person name="Copeland A."/>
            <person name="Hainaut M."/>
            <person name="Haridas S."/>
            <person name="Labutti K."/>
            <person name="Lindquist E."/>
            <person name="Lipzen A."/>
            <person name="Khouja H.-R."/>
            <person name="Murat C."/>
            <person name="Ohm R."/>
            <person name="Olson A."/>
            <person name="Spatafora J."/>
            <person name="Veneault-Fourrey C."/>
            <person name="Henrissat B."/>
            <person name="Grigoriev I."/>
            <person name="Martin F."/>
            <person name="Perotto S."/>
        </authorList>
    </citation>
    <scope>NUCLEOTIDE SEQUENCE [LARGE SCALE GENOMIC DNA]</scope>
    <source>
        <strain evidence="4 5">UAMH 7357</strain>
    </source>
</reference>
<dbReference type="PROSITE" id="PS00061">
    <property type="entry name" value="ADH_SHORT"/>
    <property type="match status" value="1"/>
</dbReference>
<accession>A0A2J6Q988</accession>
<proteinExistence type="inferred from homology"/>
<dbReference type="OrthoDB" id="191139at2759"/>
<dbReference type="PANTHER" id="PTHR24320">
    <property type="entry name" value="RETINOL DEHYDROGENASE"/>
    <property type="match status" value="1"/>
</dbReference>
<dbReference type="Gene3D" id="3.40.50.720">
    <property type="entry name" value="NAD(P)-binding Rossmann-like Domain"/>
    <property type="match status" value="1"/>
</dbReference>
<dbReference type="InterPro" id="IPR020904">
    <property type="entry name" value="Sc_DH/Rdtase_CS"/>
</dbReference>
<dbReference type="SUPFAM" id="SSF51735">
    <property type="entry name" value="NAD(P)-binding Rossmann-fold domains"/>
    <property type="match status" value="1"/>
</dbReference>
<evidence type="ECO:0000256" key="1">
    <source>
        <dbReference type="ARBA" id="ARBA00006484"/>
    </source>
</evidence>
<dbReference type="GO" id="GO:0016491">
    <property type="term" value="F:oxidoreductase activity"/>
    <property type="evidence" value="ECO:0007669"/>
    <property type="project" value="UniProtKB-KW"/>
</dbReference>
<dbReference type="PRINTS" id="PR00080">
    <property type="entry name" value="SDRFAMILY"/>
</dbReference>